<dbReference type="Proteomes" id="UP000006233">
    <property type="component" value="Unassembled WGS sequence"/>
</dbReference>
<accession>C9MZU4</accession>
<evidence type="ECO:0000313" key="2">
    <source>
        <dbReference type="Proteomes" id="UP000006233"/>
    </source>
</evidence>
<reference evidence="1 2" key="1">
    <citation type="submission" date="2009-09" db="EMBL/GenBank/DDBJ databases">
        <authorList>
            <person name="Weinstock G."/>
            <person name="Sodergren E."/>
            <person name="Clifton S."/>
            <person name="Fulton L."/>
            <person name="Fulton B."/>
            <person name="Courtney L."/>
            <person name="Fronick C."/>
            <person name="Harrison M."/>
            <person name="Strong C."/>
            <person name="Farmer C."/>
            <person name="Delahaunty K."/>
            <person name="Markovic C."/>
            <person name="Hall O."/>
            <person name="Minx P."/>
            <person name="Tomlinson C."/>
            <person name="Mitreva M."/>
            <person name="Nelson J."/>
            <person name="Hou S."/>
            <person name="Wollam A."/>
            <person name="Pepin K.H."/>
            <person name="Johnson M."/>
            <person name="Bhonagiri V."/>
            <person name="Nash W.E."/>
            <person name="Warren W."/>
            <person name="Chinwalla A."/>
            <person name="Mardis E.R."/>
            <person name="Wilson R.K."/>
        </authorList>
    </citation>
    <scope>NUCLEOTIDE SEQUENCE [LARGE SCALE GENOMIC DNA]</scope>
    <source>
        <strain evidence="1 2">F0254</strain>
    </source>
</reference>
<sequence>MNWIYKIKYSRKYKNINERRVTEKFFILYMNFFTKFSVAE</sequence>
<dbReference type="EMBL" id="ACVB02000024">
    <property type="protein sequence ID" value="EEX73921.1"/>
    <property type="molecule type" value="Genomic_DNA"/>
</dbReference>
<proteinExistence type="predicted"/>
<dbReference type="AlphaFoldDB" id="C9MZU4"/>
<comment type="caution">
    <text evidence="1">The sequence shown here is derived from an EMBL/GenBank/DDBJ whole genome shotgun (WGS) entry which is preliminary data.</text>
</comment>
<evidence type="ECO:0000313" key="1">
    <source>
        <dbReference type="EMBL" id="EEX73921.1"/>
    </source>
</evidence>
<gene>
    <name evidence="1" type="ORF">GCWU000323_02064</name>
</gene>
<name>C9MZU4_9FUSO</name>
<protein>
    <submittedName>
        <fullName evidence="1">Uncharacterized protein</fullName>
    </submittedName>
</protein>
<organism evidence="1 2">
    <name type="scientific">Leptotrichia hofstadii F0254</name>
    <dbReference type="NCBI Taxonomy" id="634994"/>
    <lineage>
        <taxon>Bacteria</taxon>
        <taxon>Fusobacteriati</taxon>
        <taxon>Fusobacteriota</taxon>
        <taxon>Fusobacteriia</taxon>
        <taxon>Fusobacteriales</taxon>
        <taxon>Leptotrichiaceae</taxon>
        <taxon>Leptotrichia</taxon>
    </lineage>
</organism>
<dbReference type="HOGENOM" id="CLU_3291850_0_0_0"/>